<dbReference type="PATRIC" id="fig|1618571.3.peg.666"/>
<dbReference type="InterPro" id="IPR050079">
    <property type="entry name" value="DEAD_box_RNA_helicase"/>
</dbReference>
<gene>
    <name evidence="11" type="ORF">UT10_C0015G0031</name>
</gene>
<feature type="domain" description="Helicase ATP-binding" evidence="8">
    <location>
        <begin position="85"/>
        <end position="254"/>
    </location>
</feature>
<dbReference type="Gene3D" id="3.40.50.300">
    <property type="entry name" value="P-loop containing nucleotide triphosphate hydrolases"/>
    <property type="match status" value="2"/>
</dbReference>
<dbReference type="GO" id="GO:0003724">
    <property type="term" value="F:RNA helicase activity"/>
    <property type="evidence" value="ECO:0007669"/>
    <property type="project" value="InterPro"/>
</dbReference>
<keyword evidence="3 11" id="KW-0347">Helicase</keyword>
<organism evidence="11 12">
    <name type="scientific">Candidatus Woesebacteria bacterium GW2011_GWB1_38_8b</name>
    <dbReference type="NCBI Taxonomy" id="1618571"/>
    <lineage>
        <taxon>Bacteria</taxon>
        <taxon>Candidatus Woeseibacteriota</taxon>
    </lineage>
</organism>
<dbReference type="InterPro" id="IPR001650">
    <property type="entry name" value="Helicase_C-like"/>
</dbReference>
<feature type="short sequence motif" description="Q motif" evidence="6">
    <location>
        <begin position="54"/>
        <end position="82"/>
    </location>
</feature>
<keyword evidence="2" id="KW-0378">Hydrolase</keyword>
<reference evidence="11 12" key="1">
    <citation type="journal article" date="2015" name="Nature">
        <title>rRNA introns, odd ribosomes, and small enigmatic genomes across a large radiation of phyla.</title>
        <authorList>
            <person name="Brown C.T."/>
            <person name="Hug L.A."/>
            <person name="Thomas B.C."/>
            <person name="Sharon I."/>
            <person name="Castelle C.J."/>
            <person name="Singh A."/>
            <person name="Wilkins M.J."/>
            <person name="Williams K.H."/>
            <person name="Banfield J.F."/>
        </authorList>
    </citation>
    <scope>NUCLEOTIDE SEQUENCE [LARGE SCALE GENOMIC DNA]</scope>
</reference>
<evidence type="ECO:0000256" key="1">
    <source>
        <dbReference type="ARBA" id="ARBA00022741"/>
    </source>
</evidence>
<dbReference type="SUPFAM" id="SSF52540">
    <property type="entry name" value="P-loop containing nucleoside triphosphate hydrolases"/>
    <property type="match status" value="1"/>
</dbReference>
<dbReference type="PANTHER" id="PTHR47959">
    <property type="entry name" value="ATP-DEPENDENT RNA HELICASE RHLE-RELATED"/>
    <property type="match status" value="1"/>
</dbReference>
<dbReference type="InterPro" id="IPR027417">
    <property type="entry name" value="P-loop_NTPase"/>
</dbReference>
<dbReference type="GO" id="GO:0005524">
    <property type="term" value="F:ATP binding"/>
    <property type="evidence" value="ECO:0007669"/>
    <property type="project" value="UniProtKB-KW"/>
</dbReference>
<dbReference type="AlphaFoldDB" id="A0A0G0LG27"/>
<dbReference type="GO" id="GO:0005829">
    <property type="term" value="C:cytosol"/>
    <property type="evidence" value="ECO:0007669"/>
    <property type="project" value="TreeGrafter"/>
</dbReference>
<dbReference type="SMART" id="SM00487">
    <property type="entry name" value="DEXDc"/>
    <property type="match status" value="1"/>
</dbReference>
<dbReference type="EMBL" id="LBVN01000015">
    <property type="protein sequence ID" value="KKQ86890.1"/>
    <property type="molecule type" value="Genomic_DNA"/>
</dbReference>
<accession>A0A0G0LG27</accession>
<dbReference type="Proteomes" id="UP000033944">
    <property type="component" value="Unassembled WGS sequence"/>
</dbReference>
<dbReference type="InterPro" id="IPR044742">
    <property type="entry name" value="DEAD/DEAH_RhlB"/>
</dbReference>
<sequence>MRRNNQRRTFRRTPNYGKRGGGFFRARKAPDYNPMMFVKKGYDELPEEEFVPVNKFSDFKIHQMLLQNIISKGYKTPTPIQDTTIPALLEGRDVVGVANTGTGKTAAFLVPLINKVFNDKNEKVLIVAPTRELASQIEEEFRSFSKHMNIFSVLCIGGVSIGGQMRGLSQGYNFVIGTPGRLKDLEKQRKLNFNHFRTVVLDEVDRMLDMGFIYDVRYIISNLPRVRHSLFFSATLPDTAARIMQEFLTDPVIVSVKSQPTAANIDQDIVKLNGRDKVEVLDELLLNREFEKVLVFGRTKYGMEKLARTLTEKGVSVVAIHGNKTQNQRQHAIELFKSSRVQVLVATDIASRGLDIDNVTHVINYDLPQSYEDYIHRIGRTGRANKKGFALTFVD</sequence>
<evidence type="ECO:0000256" key="6">
    <source>
        <dbReference type="PROSITE-ProRule" id="PRU00552"/>
    </source>
</evidence>
<evidence type="ECO:0000313" key="12">
    <source>
        <dbReference type="Proteomes" id="UP000033944"/>
    </source>
</evidence>
<dbReference type="InterPro" id="IPR014014">
    <property type="entry name" value="RNA_helicase_DEAD_Q_motif"/>
</dbReference>
<dbReference type="CDD" id="cd00268">
    <property type="entry name" value="DEADc"/>
    <property type="match status" value="1"/>
</dbReference>
<dbReference type="InterPro" id="IPR014001">
    <property type="entry name" value="Helicase_ATP-bd"/>
</dbReference>
<dbReference type="Pfam" id="PF00271">
    <property type="entry name" value="Helicase_C"/>
    <property type="match status" value="1"/>
</dbReference>
<evidence type="ECO:0000259" key="9">
    <source>
        <dbReference type="PROSITE" id="PS51194"/>
    </source>
</evidence>
<keyword evidence="1" id="KW-0547">Nucleotide-binding</keyword>
<dbReference type="Pfam" id="PF00270">
    <property type="entry name" value="DEAD"/>
    <property type="match status" value="1"/>
</dbReference>
<proteinExistence type="inferred from homology"/>
<evidence type="ECO:0000256" key="4">
    <source>
        <dbReference type="ARBA" id="ARBA00022840"/>
    </source>
</evidence>
<dbReference type="PROSITE" id="PS51194">
    <property type="entry name" value="HELICASE_CTER"/>
    <property type="match status" value="1"/>
</dbReference>
<feature type="domain" description="DEAD-box RNA helicase Q" evidence="10">
    <location>
        <begin position="54"/>
        <end position="82"/>
    </location>
</feature>
<evidence type="ECO:0000256" key="2">
    <source>
        <dbReference type="ARBA" id="ARBA00022801"/>
    </source>
</evidence>
<comment type="similarity">
    <text evidence="5">Belongs to the DEAD box helicase family.</text>
</comment>
<feature type="region of interest" description="Disordered" evidence="7">
    <location>
        <begin position="1"/>
        <end position="20"/>
    </location>
</feature>
<evidence type="ECO:0000256" key="3">
    <source>
        <dbReference type="ARBA" id="ARBA00022806"/>
    </source>
</evidence>
<keyword evidence="4" id="KW-0067">ATP-binding</keyword>
<evidence type="ECO:0000256" key="5">
    <source>
        <dbReference type="ARBA" id="ARBA00038437"/>
    </source>
</evidence>
<feature type="domain" description="Helicase C-terminal" evidence="9">
    <location>
        <begin position="280"/>
        <end position="395"/>
    </location>
</feature>
<dbReference type="InterPro" id="IPR011545">
    <property type="entry name" value="DEAD/DEAH_box_helicase_dom"/>
</dbReference>
<protein>
    <submittedName>
        <fullName evidence="11">DNA/RNA helicase, superfamily II</fullName>
    </submittedName>
</protein>
<evidence type="ECO:0000313" key="11">
    <source>
        <dbReference type="EMBL" id="KKQ86890.1"/>
    </source>
</evidence>
<dbReference type="GO" id="GO:0003676">
    <property type="term" value="F:nucleic acid binding"/>
    <property type="evidence" value="ECO:0007669"/>
    <property type="project" value="InterPro"/>
</dbReference>
<evidence type="ECO:0000259" key="8">
    <source>
        <dbReference type="PROSITE" id="PS51192"/>
    </source>
</evidence>
<dbReference type="PROSITE" id="PS51192">
    <property type="entry name" value="HELICASE_ATP_BIND_1"/>
    <property type="match status" value="1"/>
</dbReference>
<feature type="compositionally biased region" description="Basic residues" evidence="7">
    <location>
        <begin position="1"/>
        <end position="11"/>
    </location>
</feature>
<comment type="caution">
    <text evidence="11">The sequence shown here is derived from an EMBL/GenBank/DDBJ whole genome shotgun (WGS) entry which is preliminary data.</text>
</comment>
<name>A0A0G0LG27_9BACT</name>
<dbReference type="CDD" id="cd18787">
    <property type="entry name" value="SF2_C_DEAD"/>
    <property type="match status" value="1"/>
</dbReference>
<evidence type="ECO:0000259" key="10">
    <source>
        <dbReference type="PROSITE" id="PS51195"/>
    </source>
</evidence>
<dbReference type="PANTHER" id="PTHR47959:SF13">
    <property type="entry name" value="ATP-DEPENDENT RNA HELICASE RHLE"/>
    <property type="match status" value="1"/>
</dbReference>
<dbReference type="PROSITE" id="PS51195">
    <property type="entry name" value="Q_MOTIF"/>
    <property type="match status" value="1"/>
</dbReference>
<dbReference type="SMART" id="SM00490">
    <property type="entry name" value="HELICc"/>
    <property type="match status" value="1"/>
</dbReference>
<evidence type="ECO:0000256" key="7">
    <source>
        <dbReference type="SAM" id="MobiDB-lite"/>
    </source>
</evidence>
<dbReference type="GO" id="GO:0016787">
    <property type="term" value="F:hydrolase activity"/>
    <property type="evidence" value="ECO:0007669"/>
    <property type="project" value="UniProtKB-KW"/>
</dbReference>